<dbReference type="PANTHER" id="PTHR10146:SF14">
    <property type="entry name" value="PYRIDOXAL PHOSPHATE HOMEOSTASIS PROTEIN"/>
    <property type="match status" value="1"/>
</dbReference>
<dbReference type="RefSeq" id="WP_210218553.1">
    <property type="nucleotide sequence ID" value="NZ_CP072793.1"/>
</dbReference>
<dbReference type="InterPro" id="IPR001608">
    <property type="entry name" value="Ala_racemase_N"/>
</dbReference>
<dbReference type="PROSITE" id="PS01211">
    <property type="entry name" value="UPF0001"/>
    <property type="match status" value="1"/>
</dbReference>
<evidence type="ECO:0000256" key="3">
    <source>
        <dbReference type="PIRSR" id="PIRSR004848-1"/>
    </source>
</evidence>
<dbReference type="HAMAP" id="MF_02087">
    <property type="entry name" value="PLP_homeostasis"/>
    <property type="match status" value="1"/>
</dbReference>
<dbReference type="AlphaFoldDB" id="A0A975F8M3"/>
<dbReference type="GO" id="GO:0030170">
    <property type="term" value="F:pyridoxal phosphate binding"/>
    <property type="evidence" value="ECO:0007669"/>
    <property type="project" value="UniProtKB-UniRule"/>
</dbReference>
<dbReference type="FunFam" id="3.20.20.10:FF:000018">
    <property type="entry name" value="Pyridoxal phosphate homeostasis protein"/>
    <property type="match status" value="1"/>
</dbReference>
<evidence type="ECO:0000313" key="6">
    <source>
        <dbReference type="EMBL" id="QTR53026.1"/>
    </source>
</evidence>
<dbReference type="Pfam" id="PF01168">
    <property type="entry name" value="Ala_racemase_N"/>
    <property type="match status" value="1"/>
</dbReference>
<dbReference type="InterPro" id="IPR011078">
    <property type="entry name" value="PyrdxlP_homeostasis"/>
</dbReference>
<name>A0A975F8M3_9GAMM</name>
<keyword evidence="1 2" id="KW-0663">Pyridoxal phosphate</keyword>
<accession>A0A975F8M3</accession>
<proteinExistence type="inferred from homology"/>
<dbReference type="Gene3D" id="3.20.20.10">
    <property type="entry name" value="Alanine racemase"/>
    <property type="match status" value="1"/>
</dbReference>
<dbReference type="PANTHER" id="PTHR10146">
    <property type="entry name" value="PROLINE SYNTHETASE CO-TRANSCRIBED BACTERIAL HOMOLOG PROTEIN"/>
    <property type="match status" value="1"/>
</dbReference>
<dbReference type="KEGG" id="tun:J9260_15160"/>
<dbReference type="SUPFAM" id="SSF51419">
    <property type="entry name" value="PLP-binding barrel"/>
    <property type="match status" value="1"/>
</dbReference>
<dbReference type="InterPro" id="IPR029066">
    <property type="entry name" value="PLP-binding_barrel"/>
</dbReference>
<comment type="similarity">
    <text evidence="2 4">Belongs to the pyridoxal phosphate-binding protein YggS/PROSC family.</text>
</comment>
<comment type="cofactor">
    <cofactor evidence="3">
        <name>pyridoxal 5'-phosphate</name>
        <dbReference type="ChEBI" id="CHEBI:597326"/>
    </cofactor>
</comment>
<sequence length="239" mass="25780">MTIGENIQTIGERIRAAEQRFGRELGSVQLLAVSKKHPAAAIREAFAVGQHCFGENYVQEMTEKAAELTDTGIEWHFIGPIQSNKTKAIAVTARWVHSVDSLKVAQRLSAQKPASAPAINVCLQVNISDEASKSGVSPSQVPKLARQIALLPGLKLRGLMAIPAPEHEFERQRAVFAQVRLLQQNLNAQGFALDTLSMGMTDDMEAAIAEGATIVRIGTAIFGCRNAINTGKMALTNPL</sequence>
<dbReference type="NCBIfam" id="TIGR00044">
    <property type="entry name" value="YggS family pyridoxal phosphate-dependent enzyme"/>
    <property type="match status" value="1"/>
</dbReference>
<organism evidence="6 7">
    <name type="scientific">Thiothrix unzii</name>
    <dbReference type="NCBI Taxonomy" id="111769"/>
    <lineage>
        <taxon>Bacteria</taxon>
        <taxon>Pseudomonadati</taxon>
        <taxon>Pseudomonadota</taxon>
        <taxon>Gammaproteobacteria</taxon>
        <taxon>Thiotrichales</taxon>
        <taxon>Thiotrichaceae</taxon>
        <taxon>Thiothrix</taxon>
    </lineage>
</organism>
<keyword evidence="7" id="KW-1185">Reference proteome</keyword>
<dbReference type="CDD" id="cd06824">
    <property type="entry name" value="PLPDE_III_Yggs_like"/>
    <property type="match status" value="1"/>
</dbReference>
<protein>
    <recommendedName>
        <fullName evidence="2">Pyridoxal phosphate homeostasis protein</fullName>
        <shortName evidence="2">PLP homeostasis protein</shortName>
    </recommendedName>
</protein>
<evidence type="ECO:0000256" key="2">
    <source>
        <dbReference type="HAMAP-Rule" id="MF_02087"/>
    </source>
</evidence>
<feature type="domain" description="Alanine racemase N-terminal" evidence="5">
    <location>
        <begin position="9"/>
        <end position="225"/>
    </location>
</feature>
<dbReference type="PIRSF" id="PIRSF004848">
    <property type="entry name" value="YBL036c_PLPDEIII"/>
    <property type="match status" value="1"/>
</dbReference>
<evidence type="ECO:0000313" key="7">
    <source>
        <dbReference type="Proteomes" id="UP000672009"/>
    </source>
</evidence>
<dbReference type="EMBL" id="CP072793">
    <property type="protein sequence ID" value="QTR53026.1"/>
    <property type="molecule type" value="Genomic_DNA"/>
</dbReference>
<evidence type="ECO:0000259" key="5">
    <source>
        <dbReference type="Pfam" id="PF01168"/>
    </source>
</evidence>
<evidence type="ECO:0000256" key="4">
    <source>
        <dbReference type="RuleBase" id="RU004514"/>
    </source>
</evidence>
<gene>
    <name evidence="6" type="ORF">J9260_15160</name>
</gene>
<evidence type="ECO:0000256" key="1">
    <source>
        <dbReference type="ARBA" id="ARBA00022898"/>
    </source>
</evidence>
<dbReference type="Proteomes" id="UP000672009">
    <property type="component" value="Chromosome"/>
</dbReference>
<reference evidence="6" key="1">
    <citation type="submission" date="2021-04" db="EMBL/GenBank/DDBJ databases">
        <title>Genomics, taxonomy and metabolism of representatives of sulfur bacteria of the genus Thiothrix: Thiothrix fructosivorans QT, Thiothrix unzii A1T and three new species, Thiothrix subterranea sp. nov., Thiothrix litoralis sp. nov. and 'Candidatus Thiothrix anitrata' sp. nov.</title>
        <authorList>
            <person name="Ravin N.V."/>
            <person name="Smolyakov D."/>
            <person name="Rudenko T.S."/>
            <person name="Mardanov A.V."/>
            <person name="Beletsky A.V."/>
            <person name="Markov N.D."/>
            <person name="Fomenkov A.I."/>
            <person name="Roberts R.J."/>
            <person name="Karnachuk O.V."/>
            <person name="Novikov A."/>
            <person name="Grabovich M.Y."/>
        </authorList>
    </citation>
    <scope>NUCLEOTIDE SEQUENCE</scope>
    <source>
        <strain evidence="6">A1</strain>
    </source>
</reference>
<feature type="modified residue" description="N6-(pyridoxal phosphate)lysine" evidence="2 3">
    <location>
        <position position="35"/>
    </location>
</feature>
<comment type="function">
    <text evidence="2">Pyridoxal 5'-phosphate (PLP)-binding protein, which is involved in PLP homeostasis.</text>
</comment>